<evidence type="ECO:0000256" key="1">
    <source>
        <dbReference type="ARBA" id="ARBA00022741"/>
    </source>
</evidence>
<gene>
    <name evidence="3" type="ORF">NEF87_003153</name>
</gene>
<evidence type="ECO:0000313" key="3">
    <source>
        <dbReference type="EMBL" id="UYP46868.1"/>
    </source>
</evidence>
<keyword evidence="1" id="KW-0547">Nucleotide-binding</keyword>
<dbReference type="NCBIfam" id="TIGR00231">
    <property type="entry name" value="small_GTP"/>
    <property type="match status" value="1"/>
</dbReference>
<dbReference type="InterPro" id="IPR005225">
    <property type="entry name" value="Small_GTP-bd"/>
</dbReference>
<protein>
    <recommendedName>
        <fullName evidence="5">GTP-binding protein</fullName>
    </recommendedName>
</protein>
<evidence type="ECO:0008006" key="5">
    <source>
        <dbReference type="Google" id="ProtNLM"/>
    </source>
</evidence>
<proteinExistence type="predicted"/>
<organism evidence="3 4">
    <name type="scientific">Candidatus Lokiarchaeum ossiferum</name>
    <dbReference type="NCBI Taxonomy" id="2951803"/>
    <lineage>
        <taxon>Archaea</taxon>
        <taxon>Promethearchaeati</taxon>
        <taxon>Promethearchaeota</taxon>
        <taxon>Promethearchaeia</taxon>
        <taxon>Promethearchaeales</taxon>
        <taxon>Promethearchaeaceae</taxon>
        <taxon>Candidatus Lokiarchaeum</taxon>
    </lineage>
</organism>
<dbReference type="Gene3D" id="3.40.50.300">
    <property type="entry name" value="P-loop containing nucleotide triphosphate hydrolases"/>
    <property type="match status" value="1"/>
</dbReference>
<dbReference type="InterPro" id="IPR006689">
    <property type="entry name" value="Small_GTPase_ARF/SAR"/>
</dbReference>
<dbReference type="EMBL" id="CP104013">
    <property type="protein sequence ID" value="UYP46868.1"/>
    <property type="molecule type" value="Genomic_DNA"/>
</dbReference>
<keyword evidence="4" id="KW-1185">Reference proteome</keyword>
<sequence>MKRLKIVVLRLDRAGKTVLVNYLISKKVETQFRPTLTFSIKRLKLSDRTIVFWDAPGQKNLRGTWMDSLKKADCLIYLVDVGDLDRLNESVHEFHQIAQNVDSLDIPLIFCYHKVDLPYIEENLEECKKAFDLEGLYNGKIFQLNTSVHNSDSISAVEEILLTFDQ</sequence>
<dbReference type="Proteomes" id="UP001208689">
    <property type="component" value="Chromosome"/>
</dbReference>
<dbReference type="SUPFAM" id="SSF52540">
    <property type="entry name" value="P-loop containing nucleoside triphosphate hydrolases"/>
    <property type="match status" value="1"/>
</dbReference>
<dbReference type="PROSITE" id="PS51417">
    <property type="entry name" value="ARF"/>
    <property type="match status" value="1"/>
</dbReference>
<dbReference type="Pfam" id="PF00025">
    <property type="entry name" value="Arf"/>
    <property type="match status" value="1"/>
</dbReference>
<accession>A0ABY6HTM4</accession>
<evidence type="ECO:0000313" key="4">
    <source>
        <dbReference type="Proteomes" id="UP001208689"/>
    </source>
</evidence>
<keyword evidence="2" id="KW-0342">GTP-binding</keyword>
<dbReference type="SMART" id="SM00177">
    <property type="entry name" value="ARF"/>
    <property type="match status" value="1"/>
</dbReference>
<evidence type="ECO:0000256" key="2">
    <source>
        <dbReference type="ARBA" id="ARBA00023134"/>
    </source>
</evidence>
<dbReference type="PANTHER" id="PTHR45697">
    <property type="entry name" value="ADP-RIBOSYLATION FACTOR-LIKE PROTEIN 2-RELATED"/>
    <property type="match status" value="1"/>
</dbReference>
<name>A0ABY6HTM4_9ARCH</name>
<reference evidence="3" key="1">
    <citation type="submission" date="2022-09" db="EMBL/GenBank/DDBJ databases">
        <title>Actin cytoskeleton and complex cell architecture in an #Asgard archaeon.</title>
        <authorList>
            <person name="Ponce Toledo R.I."/>
            <person name="Schleper C."/>
            <person name="Rodrigues Oliveira T."/>
            <person name="Wollweber F."/>
            <person name="Xu J."/>
            <person name="Rittmann S."/>
            <person name="Klingl A."/>
            <person name="Pilhofer M."/>
        </authorList>
    </citation>
    <scope>NUCLEOTIDE SEQUENCE</scope>
    <source>
        <strain evidence="3">B-35</strain>
    </source>
</reference>
<dbReference type="PRINTS" id="PR00328">
    <property type="entry name" value="SAR1GTPBP"/>
</dbReference>
<dbReference type="InterPro" id="IPR044612">
    <property type="entry name" value="ARL2/3"/>
</dbReference>
<dbReference type="InterPro" id="IPR027417">
    <property type="entry name" value="P-loop_NTPase"/>
</dbReference>